<organism evidence="3 4">
    <name type="scientific">Teladorsagia circumcincta</name>
    <name type="common">Brown stomach worm</name>
    <name type="synonym">Ostertagia circumcincta</name>
    <dbReference type="NCBI Taxonomy" id="45464"/>
    <lineage>
        <taxon>Eukaryota</taxon>
        <taxon>Metazoa</taxon>
        <taxon>Ecdysozoa</taxon>
        <taxon>Nematoda</taxon>
        <taxon>Chromadorea</taxon>
        <taxon>Rhabditida</taxon>
        <taxon>Rhabditina</taxon>
        <taxon>Rhabditomorpha</taxon>
        <taxon>Strongyloidea</taxon>
        <taxon>Trichostrongylidae</taxon>
        <taxon>Teladorsagia</taxon>
    </lineage>
</organism>
<keyword evidence="1" id="KW-1133">Transmembrane helix</keyword>
<feature type="domain" description="Methyltransferase FkbM" evidence="2">
    <location>
        <begin position="173"/>
        <end position="317"/>
    </location>
</feature>
<dbReference type="AlphaFoldDB" id="A0A2G9UMZ5"/>
<gene>
    <name evidence="3" type="ORF">TELCIR_06465</name>
</gene>
<evidence type="ECO:0000313" key="3">
    <source>
        <dbReference type="EMBL" id="PIO71634.1"/>
    </source>
</evidence>
<name>A0A2G9UMZ5_TELCI</name>
<dbReference type="EMBL" id="KZ345897">
    <property type="protein sequence ID" value="PIO71634.1"/>
    <property type="molecule type" value="Genomic_DNA"/>
</dbReference>
<evidence type="ECO:0000256" key="1">
    <source>
        <dbReference type="SAM" id="Phobius"/>
    </source>
</evidence>
<dbReference type="Proteomes" id="UP000230423">
    <property type="component" value="Unassembled WGS sequence"/>
</dbReference>
<evidence type="ECO:0000259" key="2">
    <source>
        <dbReference type="Pfam" id="PF05050"/>
    </source>
</evidence>
<evidence type="ECO:0000313" key="4">
    <source>
        <dbReference type="Proteomes" id="UP000230423"/>
    </source>
</evidence>
<dbReference type="PANTHER" id="PTHR22989">
    <property type="entry name" value="UNCHARACTERIZED DUF13 C.ELEGANS"/>
    <property type="match status" value="1"/>
</dbReference>
<accession>A0A2G9UMZ5</accession>
<reference evidence="3 4" key="1">
    <citation type="submission" date="2015-09" db="EMBL/GenBank/DDBJ databases">
        <title>Draft genome of the parasitic nematode Teladorsagia circumcincta isolate WARC Sus (inbred).</title>
        <authorList>
            <person name="Mitreva M."/>
        </authorList>
    </citation>
    <scope>NUCLEOTIDE SEQUENCE [LARGE SCALE GENOMIC DNA]</scope>
    <source>
        <strain evidence="3 4">S</strain>
    </source>
</reference>
<dbReference type="InterPro" id="IPR006342">
    <property type="entry name" value="FkbM_mtfrase"/>
</dbReference>
<sequence length="357" mass="40074">MPILVQKSAAVMKEQGTPGKRKVLGLESGSLAVQEPGPKTATPNITVHDVICMGTLCKQDVGDGMRFTVVRGVICVLVAGLVFLVLLRVTSRTSAIPTRVLQAFIDWQLCMTARFDSKKDEPEKLWEEFAEMTKYCTSNTDVSKIKLIELPNDDEVKHYILSQDATDPSVVVSLGIGADIKVEQQLKELLPEGSEFFGADPVTTPNADLYGQVGMFFPLAVSDHSGHSKAHIRLDNNEYKYMPVVHIDIGTFFTKMVNRTHIDHMILDNEGPEYQLIPMIAIDNVFAEENIAICHMNVEFHAPGPKTRYDEFVEVMQGVLRVGRFAAIHNENFGHQRMFLINYEDPYCVSKYLEQFF</sequence>
<keyword evidence="1" id="KW-0472">Membrane</keyword>
<dbReference type="Pfam" id="PF05050">
    <property type="entry name" value="Methyltransf_21"/>
    <property type="match status" value="1"/>
</dbReference>
<protein>
    <recommendedName>
        <fullName evidence="2">Methyltransferase FkbM domain-containing protein</fullName>
    </recommendedName>
</protein>
<keyword evidence="4" id="KW-1185">Reference proteome</keyword>
<dbReference type="OrthoDB" id="5867391at2759"/>
<proteinExistence type="predicted"/>
<feature type="transmembrane region" description="Helical" evidence="1">
    <location>
        <begin position="69"/>
        <end position="89"/>
    </location>
</feature>
<keyword evidence="1" id="KW-0812">Transmembrane</keyword>
<dbReference type="PANTHER" id="PTHR22989:SF4">
    <property type="entry name" value="METHYLTRANSFERASE FKBM DOMAIN-CONTAINING PROTEIN"/>
    <property type="match status" value="1"/>
</dbReference>